<feature type="transmembrane region" description="Helical" evidence="2">
    <location>
        <begin position="78"/>
        <end position="102"/>
    </location>
</feature>
<feature type="compositionally biased region" description="Pro residues" evidence="1">
    <location>
        <begin position="12"/>
        <end position="31"/>
    </location>
</feature>
<feature type="region of interest" description="Disordered" evidence="1">
    <location>
        <begin position="1"/>
        <end position="41"/>
    </location>
</feature>
<feature type="transmembrane region" description="Helical" evidence="2">
    <location>
        <begin position="47"/>
        <end position="66"/>
    </location>
</feature>
<proteinExistence type="predicted"/>
<evidence type="ECO:0008006" key="5">
    <source>
        <dbReference type="Google" id="ProtNLM"/>
    </source>
</evidence>
<evidence type="ECO:0000256" key="1">
    <source>
        <dbReference type="SAM" id="MobiDB-lite"/>
    </source>
</evidence>
<organism evidence="3 4">
    <name type="scientific">candidate division Kazan bacterium</name>
    <dbReference type="NCBI Taxonomy" id="2202143"/>
    <lineage>
        <taxon>Bacteria</taxon>
        <taxon>Bacteria division Kazan-3B-28</taxon>
    </lineage>
</organism>
<gene>
    <name evidence="3" type="ORF">DRH29_04435</name>
</gene>
<evidence type="ECO:0000313" key="3">
    <source>
        <dbReference type="EMBL" id="RLC36497.1"/>
    </source>
</evidence>
<comment type="caution">
    <text evidence="3">The sequence shown here is derived from an EMBL/GenBank/DDBJ whole genome shotgun (WGS) entry which is preliminary data.</text>
</comment>
<keyword evidence="2" id="KW-0472">Membrane</keyword>
<reference evidence="3 4" key="1">
    <citation type="submission" date="2018-06" db="EMBL/GenBank/DDBJ databases">
        <title>Extensive metabolic versatility and redundancy in microbially diverse, dynamic hydrothermal sediments.</title>
        <authorList>
            <person name="Dombrowski N."/>
            <person name="Teske A."/>
            <person name="Baker B.J."/>
        </authorList>
    </citation>
    <scope>NUCLEOTIDE SEQUENCE [LARGE SCALE GENOMIC DNA]</scope>
    <source>
        <strain evidence="3">B79_G16</strain>
    </source>
</reference>
<evidence type="ECO:0000256" key="2">
    <source>
        <dbReference type="SAM" id="Phobius"/>
    </source>
</evidence>
<keyword evidence="2" id="KW-1133">Transmembrane helix</keyword>
<name>A0A420ZBT8_UNCK3</name>
<accession>A0A420ZBT8</accession>
<feature type="transmembrane region" description="Helical" evidence="2">
    <location>
        <begin position="108"/>
        <end position="134"/>
    </location>
</feature>
<protein>
    <recommendedName>
        <fullName evidence="5">DUF4870 domain-containing protein</fullName>
    </recommendedName>
</protein>
<evidence type="ECO:0000313" key="4">
    <source>
        <dbReference type="Proteomes" id="UP000281261"/>
    </source>
</evidence>
<dbReference type="AlphaFoldDB" id="A0A420ZBT8"/>
<dbReference type="EMBL" id="QMNG01000051">
    <property type="protein sequence ID" value="RLC36497.1"/>
    <property type="molecule type" value="Genomic_DNA"/>
</dbReference>
<keyword evidence="2" id="KW-0812">Transmembrane</keyword>
<sequence>MEDNKQFNQPSNKPPVQPTNAPRPPQTPPVAPSGQPQNKMGQTEDKVFASLSYISILFIVPLIVRGDNEYIKFHAKQGMVLFGAELVVWFLLFLLESLFSAFSPLRTFGFLAWLGALFWVVFVVVSLLGVYYAWIGKRWKIFLLHRMAEKIKI</sequence>
<dbReference type="Proteomes" id="UP000281261">
    <property type="component" value="Unassembled WGS sequence"/>
</dbReference>
<feature type="compositionally biased region" description="Polar residues" evidence="1">
    <location>
        <begin position="1"/>
        <end position="11"/>
    </location>
</feature>